<dbReference type="GeneID" id="29556348"/>
<keyword evidence="2" id="KW-1185">Reference proteome</keyword>
<evidence type="ECO:0000313" key="2">
    <source>
        <dbReference type="Proteomes" id="UP001065047"/>
    </source>
</evidence>
<name>A0ABQ0PKU5_9PROT</name>
<dbReference type="Proteomes" id="UP001065047">
    <property type="component" value="Unassembled WGS sequence"/>
</dbReference>
<accession>A0ABQ0PKU5</accession>
<organism evidence="1 2">
    <name type="scientific">Acetobacter malorum DSM 14337</name>
    <dbReference type="NCBI Taxonomy" id="1307910"/>
    <lineage>
        <taxon>Bacteria</taxon>
        <taxon>Pseudomonadati</taxon>
        <taxon>Pseudomonadota</taxon>
        <taxon>Alphaproteobacteria</taxon>
        <taxon>Acetobacterales</taxon>
        <taxon>Acetobacteraceae</taxon>
        <taxon>Acetobacter</taxon>
    </lineage>
</organism>
<reference evidence="1" key="1">
    <citation type="submission" date="2013-04" db="EMBL/GenBank/DDBJ databases">
        <title>The genome sequencing project of 58 acetic acid bacteria.</title>
        <authorList>
            <person name="Okamoto-Kainuma A."/>
            <person name="Ishikawa M."/>
            <person name="Umino S."/>
            <person name="Koizumi Y."/>
            <person name="Shiwa Y."/>
            <person name="Yoshikawa H."/>
            <person name="Matsutani M."/>
            <person name="Matsushita K."/>
        </authorList>
    </citation>
    <scope>NUCLEOTIDE SEQUENCE</scope>
    <source>
        <strain evidence="1">DSM 14337</strain>
    </source>
</reference>
<protein>
    <submittedName>
        <fullName evidence="1">Uncharacterized protein</fullName>
    </submittedName>
</protein>
<gene>
    <name evidence="1" type="ORF">AA14337_0002</name>
</gene>
<dbReference type="EMBL" id="BAPF01000001">
    <property type="protein sequence ID" value="GBQ74748.1"/>
    <property type="molecule type" value="Genomic_DNA"/>
</dbReference>
<sequence length="134" mass="14908">MTEHKKSVRDKFREIVDNLSPRSNAVEQTLSCSLLKPGNHEIVTTWNGESRPLTYLVGDPELDEEVSVLIQDGSSFVSVRFDTESLTINQWSTIDKQNGLPPSEPHTISTAELIAPDGRERLDVFVETALASIN</sequence>
<proteinExistence type="predicted"/>
<evidence type="ECO:0000313" key="1">
    <source>
        <dbReference type="EMBL" id="GBQ74748.1"/>
    </source>
</evidence>
<dbReference type="RefSeq" id="WP_061505150.1">
    <property type="nucleotide sequence ID" value="NZ_BAPF01000001.1"/>
</dbReference>
<comment type="caution">
    <text evidence="1">The sequence shown here is derived from an EMBL/GenBank/DDBJ whole genome shotgun (WGS) entry which is preliminary data.</text>
</comment>